<dbReference type="InterPro" id="IPR039647">
    <property type="entry name" value="EF_hand_pair_protein_CML-like"/>
</dbReference>
<keyword evidence="1" id="KW-0479">Metal-binding</keyword>
<proteinExistence type="predicted"/>
<name>A0A5N6QCY2_9ROSI</name>
<dbReference type="OrthoDB" id="26525at2759"/>
<dbReference type="InterPro" id="IPR002048">
    <property type="entry name" value="EF_hand_dom"/>
</dbReference>
<dbReference type="InterPro" id="IPR018247">
    <property type="entry name" value="EF_Hand_1_Ca_BS"/>
</dbReference>
<dbReference type="Gene3D" id="1.10.238.10">
    <property type="entry name" value="EF-hand"/>
    <property type="match status" value="2"/>
</dbReference>
<keyword evidence="2" id="KW-0677">Repeat</keyword>
<evidence type="ECO:0000256" key="1">
    <source>
        <dbReference type="ARBA" id="ARBA00022723"/>
    </source>
</evidence>
<evidence type="ECO:0000313" key="5">
    <source>
        <dbReference type="EMBL" id="KAE7997037.1"/>
    </source>
</evidence>
<accession>A0A5N6QCY2</accession>
<feature type="domain" description="EF-hand" evidence="4">
    <location>
        <begin position="132"/>
        <end position="167"/>
    </location>
</feature>
<dbReference type="PROSITE" id="PS50222">
    <property type="entry name" value="EF_HAND_2"/>
    <property type="match status" value="4"/>
</dbReference>
<dbReference type="GO" id="GO:0005509">
    <property type="term" value="F:calcium ion binding"/>
    <property type="evidence" value="ECO:0007669"/>
    <property type="project" value="InterPro"/>
</dbReference>
<dbReference type="Proteomes" id="UP000327013">
    <property type="component" value="Chromosome 1"/>
</dbReference>
<dbReference type="InterPro" id="IPR011992">
    <property type="entry name" value="EF-hand-dom_pair"/>
</dbReference>
<protein>
    <recommendedName>
        <fullName evidence="4">EF-hand domain-containing protein</fullName>
    </recommendedName>
</protein>
<evidence type="ECO:0000256" key="3">
    <source>
        <dbReference type="ARBA" id="ARBA00022837"/>
    </source>
</evidence>
<keyword evidence="6" id="KW-1185">Reference proteome</keyword>
<dbReference type="SMART" id="SM00054">
    <property type="entry name" value="EFh"/>
    <property type="match status" value="4"/>
</dbReference>
<evidence type="ECO:0000256" key="2">
    <source>
        <dbReference type="ARBA" id="ARBA00022737"/>
    </source>
</evidence>
<gene>
    <name evidence="5" type="ORF">FH972_001707</name>
</gene>
<sequence length="201" mass="22555">MLDSFGTCLGPLHRRAETFLKRLTAMHKMSGFKSRKPCRLSSKFDFSTTSFASMEVSNQFKEVFKVIDANGDGKISTFELSELLLCLGYEKSTAFKEAQGMVSAMDYDGDGLIDLDEFIDTMSTNRKFGVEKEEDHLMDAFVIFDADKNGLISPRELQRVLTSLGCDGCSLEECRRMVKAVDKDGDGFVGFEDFRSMMSDN</sequence>
<evidence type="ECO:0000259" key="4">
    <source>
        <dbReference type="PROSITE" id="PS50222"/>
    </source>
</evidence>
<feature type="domain" description="EF-hand" evidence="4">
    <location>
        <begin position="169"/>
        <end position="201"/>
    </location>
</feature>
<feature type="domain" description="EF-hand" evidence="4">
    <location>
        <begin position="55"/>
        <end position="90"/>
    </location>
</feature>
<dbReference type="AlphaFoldDB" id="A0A5N6QCY2"/>
<feature type="domain" description="EF-hand" evidence="4">
    <location>
        <begin position="93"/>
        <end position="128"/>
    </location>
</feature>
<keyword evidence="3" id="KW-0106">Calcium</keyword>
<dbReference type="Pfam" id="PF13499">
    <property type="entry name" value="EF-hand_7"/>
    <property type="match status" value="2"/>
</dbReference>
<dbReference type="EMBL" id="CM017321">
    <property type="protein sequence ID" value="KAE7997037.1"/>
    <property type="molecule type" value="Genomic_DNA"/>
</dbReference>
<dbReference type="SUPFAM" id="SSF47473">
    <property type="entry name" value="EF-hand"/>
    <property type="match status" value="1"/>
</dbReference>
<evidence type="ECO:0000313" key="6">
    <source>
        <dbReference type="Proteomes" id="UP000327013"/>
    </source>
</evidence>
<dbReference type="FunFam" id="1.10.238.10:FF:000001">
    <property type="entry name" value="Calmodulin 1"/>
    <property type="match status" value="1"/>
</dbReference>
<organism evidence="5 6">
    <name type="scientific">Carpinus fangiana</name>
    <dbReference type="NCBI Taxonomy" id="176857"/>
    <lineage>
        <taxon>Eukaryota</taxon>
        <taxon>Viridiplantae</taxon>
        <taxon>Streptophyta</taxon>
        <taxon>Embryophyta</taxon>
        <taxon>Tracheophyta</taxon>
        <taxon>Spermatophyta</taxon>
        <taxon>Magnoliopsida</taxon>
        <taxon>eudicotyledons</taxon>
        <taxon>Gunneridae</taxon>
        <taxon>Pentapetalae</taxon>
        <taxon>rosids</taxon>
        <taxon>fabids</taxon>
        <taxon>Fagales</taxon>
        <taxon>Betulaceae</taxon>
        <taxon>Carpinus</taxon>
    </lineage>
</organism>
<reference evidence="5 6" key="1">
    <citation type="submission" date="2019-06" db="EMBL/GenBank/DDBJ databases">
        <title>A chromosomal-level reference genome of Carpinus fangiana (Coryloideae, Betulaceae).</title>
        <authorList>
            <person name="Yang X."/>
            <person name="Wang Z."/>
            <person name="Zhang L."/>
            <person name="Hao G."/>
            <person name="Liu J."/>
            <person name="Yang Y."/>
        </authorList>
    </citation>
    <scope>NUCLEOTIDE SEQUENCE [LARGE SCALE GENOMIC DNA]</scope>
    <source>
        <strain evidence="5">Cfa_2016G</strain>
        <tissue evidence="5">Leaf</tissue>
    </source>
</reference>
<dbReference type="PANTHER" id="PTHR10891">
    <property type="entry name" value="EF-HAND CALCIUM-BINDING DOMAIN CONTAINING PROTEIN"/>
    <property type="match status" value="1"/>
</dbReference>
<dbReference type="CDD" id="cd00051">
    <property type="entry name" value="EFh"/>
    <property type="match status" value="2"/>
</dbReference>
<dbReference type="PROSITE" id="PS00018">
    <property type="entry name" value="EF_HAND_1"/>
    <property type="match status" value="4"/>
</dbReference>